<gene>
    <name evidence="1" type="ORF">SD77_4353</name>
</gene>
<proteinExistence type="predicted"/>
<evidence type="ECO:0000313" key="2">
    <source>
        <dbReference type="Proteomes" id="UP000031982"/>
    </source>
</evidence>
<protein>
    <submittedName>
        <fullName evidence="1">Uncharacterized protein</fullName>
    </submittedName>
</protein>
<dbReference type="EMBL" id="JXLP01000009">
    <property type="protein sequence ID" value="KIL78673.1"/>
    <property type="molecule type" value="Genomic_DNA"/>
</dbReference>
<name>A0ABR5AVA6_BACBA</name>
<dbReference type="Proteomes" id="UP000031982">
    <property type="component" value="Unassembled WGS sequence"/>
</dbReference>
<sequence length="37" mass="4716">MLSFDRLFAEKPAFFIEKDRIFYLFHLKREENMLKYK</sequence>
<organism evidence="1 2">
    <name type="scientific">Bacillus badius</name>
    <dbReference type="NCBI Taxonomy" id="1455"/>
    <lineage>
        <taxon>Bacteria</taxon>
        <taxon>Bacillati</taxon>
        <taxon>Bacillota</taxon>
        <taxon>Bacilli</taxon>
        <taxon>Bacillales</taxon>
        <taxon>Bacillaceae</taxon>
        <taxon>Pseudobacillus</taxon>
    </lineage>
</organism>
<evidence type="ECO:0000313" key="1">
    <source>
        <dbReference type="EMBL" id="KIL78673.1"/>
    </source>
</evidence>
<reference evidence="1 2" key="1">
    <citation type="submission" date="2015-01" db="EMBL/GenBank/DDBJ databases">
        <title>Genome Assembly of Bacillus badius MTCC 1458.</title>
        <authorList>
            <person name="Verma A."/>
            <person name="Khatri I."/>
            <person name="Mual P."/>
            <person name="Subramanian S."/>
            <person name="Krishnamurthi S."/>
        </authorList>
    </citation>
    <scope>NUCLEOTIDE SEQUENCE [LARGE SCALE GENOMIC DNA]</scope>
    <source>
        <strain evidence="1 2">MTCC 1458</strain>
    </source>
</reference>
<accession>A0ABR5AVA6</accession>
<keyword evidence="2" id="KW-1185">Reference proteome</keyword>
<comment type="caution">
    <text evidence="1">The sequence shown here is derived from an EMBL/GenBank/DDBJ whole genome shotgun (WGS) entry which is preliminary data.</text>
</comment>